<evidence type="ECO:0000313" key="1">
    <source>
        <dbReference type="EMBL" id="KAI8430007.1"/>
    </source>
</evidence>
<sequence length="291" mass="33420">MPSYKEVRTSRRGAGGAGNEPARVGARPPRRPRGRGRHCRQPASRQSRRAHLLSSRLSPLPGMDAFIESVRSQPCLWNPLHPDYREMHVKDEAWQFVVEQNNDRSIPNIQIAKSEWKKLRDNHRDALKRAKLGKNKLLPAQITTWKYAKQMQFLEPHMKYRITEHIEMEPLGDSGPKREHESQGSNTTGAETEGATPPPAKRRCAADRAGDTSLKLRRDPDALESFFNCILKSTREMPQWMQTQVKKNIFAVIIEAEEQLSSREKNCLPDQYCEDVPIENKIKCEVITDDY</sequence>
<reference evidence="1 2" key="1">
    <citation type="journal article" date="2022" name="Genome Biol. Evol.">
        <title>The Spruce Budworm Genome: Reconstructing the Evolutionary History of Antifreeze Proteins.</title>
        <authorList>
            <person name="Beliveau C."/>
            <person name="Gagne P."/>
            <person name="Picq S."/>
            <person name="Vernygora O."/>
            <person name="Keeling C.I."/>
            <person name="Pinkney K."/>
            <person name="Doucet D."/>
            <person name="Wen F."/>
            <person name="Johnston J.S."/>
            <person name="Maaroufi H."/>
            <person name="Boyle B."/>
            <person name="Laroche J."/>
            <person name="Dewar K."/>
            <person name="Juretic N."/>
            <person name="Blackburn G."/>
            <person name="Nisole A."/>
            <person name="Brunet B."/>
            <person name="Brandao M."/>
            <person name="Lumley L."/>
            <person name="Duan J."/>
            <person name="Quan G."/>
            <person name="Lucarotti C.J."/>
            <person name="Roe A.D."/>
            <person name="Sperling F.A.H."/>
            <person name="Levesque R.C."/>
            <person name="Cusson M."/>
        </authorList>
    </citation>
    <scope>NUCLEOTIDE SEQUENCE [LARGE SCALE GENOMIC DNA]</scope>
    <source>
        <strain evidence="1">Glfc:IPQL:Cfum</strain>
    </source>
</reference>
<keyword evidence="2" id="KW-1185">Reference proteome</keyword>
<comment type="caution">
    <text evidence="1">The sequence shown here is derived from an EMBL/GenBank/DDBJ whole genome shotgun (WGS) entry which is preliminary data.</text>
</comment>
<dbReference type="EMBL" id="CM046131">
    <property type="protein sequence ID" value="KAI8430007.1"/>
    <property type="molecule type" value="Genomic_DNA"/>
</dbReference>
<name>A0ACC0K191_CHOFU</name>
<accession>A0ACC0K191</accession>
<organism evidence="1 2">
    <name type="scientific">Choristoneura fumiferana</name>
    <name type="common">Spruce budworm moth</name>
    <name type="synonym">Archips fumiferana</name>
    <dbReference type="NCBI Taxonomy" id="7141"/>
    <lineage>
        <taxon>Eukaryota</taxon>
        <taxon>Metazoa</taxon>
        <taxon>Ecdysozoa</taxon>
        <taxon>Arthropoda</taxon>
        <taxon>Hexapoda</taxon>
        <taxon>Insecta</taxon>
        <taxon>Pterygota</taxon>
        <taxon>Neoptera</taxon>
        <taxon>Endopterygota</taxon>
        <taxon>Lepidoptera</taxon>
        <taxon>Glossata</taxon>
        <taxon>Ditrysia</taxon>
        <taxon>Tortricoidea</taxon>
        <taxon>Tortricidae</taxon>
        <taxon>Tortricinae</taxon>
        <taxon>Choristoneura</taxon>
    </lineage>
</organism>
<proteinExistence type="predicted"/>
<dbReference type="Proteomes" id="UP001064048">
    <property type="component" value="Chromosome Z"/>
</dbReference>
<gene>
    <name evidence="1" type="ORF">MSG28_000454</name>
</gene>
<evidence type="ECO:0000313" key="2">
    <source>
        <dbReference type="Proteomes" id="UP001064048"/>
    </source>
</evidence>
<protein>
    <submittedName>
        <fullName evidence="1">Uncharacterized protein</fullName>
    </submittedName>
</protein>